<accession>A0A1Z5KG51</accession>
<name>A0A1Z5KG51_FISSO</name>
<sequence>MKGKPSSDVILGDLIWVHFPKTEHAARKILNKPSTNPTKIWVRWVSNEQDEEIPTAWIRALPERRRSRHQDPQYVDERRPTPPKRKNRHPQPWPLCAAPFSQACVQERDIQVKDYVYRDNELFRVVGILQFDKRKYPRLWNRVQLENVITKEIVYEDLNCVEPYAR</sequence>
<comment type="caution">
    <text evidence="2">The sequence shown here is derived from an EMBL/GenBank/DDBJ whole genome shotgun (WGS) entry which is preliminary data.</text>
</comment>
<feature type="region of interest" description="Disordered" evidence="1">
    <location>
        <begin position="64"/>
        <end position="92"/>
    </location>
</feature>
<feature type="compositionally biased region" description="Basic and acidic residues" evidence="1">
    <location>
        <begin position="64"/>
        <end position="80"/>
    </location>
</feature>
<gene>
    <name evidence="2" type="ORF">FisN_10Lh305</name>
</gene>
<protein>
    <submittedName>
        <fullName evidence="2">Uncharacterized protein</fullName>
    </submittedName>
</protein>
<dbReference type="EMBL" id="BDSP01000219">
    <property type="protein sequence ID" value="GAX25105.1"/>
    <property type="molecule type" value="Genomic_DNA"/>
</dbReference>
<dbReference type="AlphaFoldDB" id="A0A1Z5KG51"/>
<dbReference type="InParanoid" id="A0A1Z5KG51"/>
<evidence type="ECO:0000313" key="2">
    <source>
        <dbReference type="EMBL" id="GAX25105.1"/>
    </source>
</evidence>
<keyword evidence="3" id="KW-1185">Reference proteome</keyword>
<dbReference type="Proteomes" id="UP000198406">
    <property type="component" value="Unassembled WGS sequence"/>
</dbReference>
<reference evidence="2 3" key="1">
    <citation type="journal article" date="2015" name="Plant Cell">
        <title>Oil accumulation by the oleaginous diatom Fistulifera solaris as revealed by the genome and transcriptome.</title>
        <authorList>
            <person name="Tanaka T."/>
            <person name="Maeda Y."/>
            <person name="Veluchamy A."/>
            <person name="Tanaka M."/>
            <person name="Abida H."/>
            <person name="Marechal E."/>
            <person name="Bowler C."/>
            <person name="Muto M."/>
            <person name="Sunaga Y."/>
            <person name="Tanaka M."/>
            <person name="Yoshino T."/>
            <person name="Taniguchi T."/>
            <person name="Fukuda Y."/>
            <person name="Nemoto M."/>
            <person name="Matsumoto M."/>
            <person name="Wong P.S."/>
            <person name="Aburatani S."/>
            <person name="Fujibuchi W."/>
        </authorList>
    </citation>
    <scope>NUCLEOTIDE SEQUENCE [LARGE SCALE GENOMIC DNA]</scope>
    <source>
        <strain evidence="2 3">JPCC DA0580</strain>
    </source>
</reference>
<evidence type="ECO:0000313" key="3">
    <source>
        <dbReference type="Proteomes" id="UP000198406"/>
    </source>
</evidence>
<proteinExistence type="predicted"/>
<organism evidence="2 3">
    <name type="scientific">Fistulifera solaris</name>
    <name type="common">Oleaginous diatom</name>
    <dbReference type="NCBI Taxonomy" id="1519565"/>
    <lineage>
        <taxon>Eukaryota</taxon>
        <taxon>Sar</taxon>
        <taxon>Stramenopiles</taxon>
        <taxon>Ochrophyta</taxon>
        <taxon>Bacillariophyta</taxon>
        <taxon>Bacillariophyceae</taxon>
        <taxon>Bacillariophycidae</taxon>
        <taxon>Naviculales</taxon>
        <taxon>Naviculaceae</taxon>
        <taxon>Fistulifera</taxon>
    </lineage>
</organism>
<evidence type="ECO:0000256" key="1">
    <source>
        <dbReference type="SAM" id="MobiDB-lite"/>
    </source>
</evidence>